<evidence type="ECO:0000313" key="1">
    <source>
        <dbReference type="EMBL" id="KAJ7570049.1"/>
    </source>
</evidence>
<proteinExistence type="predicted"/>
<reference evidence="2" key="1">
    <citation type="journal article" date="2024" name="Proc. Natl. Acad. Sci. U.S.A.">
        <title>Extraordinary preservation of gene collinearity over three hundred million years revealed in homosporous lycophytes.</title>
        <authorList>
            <person name="Li C."/>
            <person name="Wickell D."/>
            <person name="Kuo L.Y."/>
            <person name="Chen X."/>
            <person name="Nie B."/>
            <person name="Liao X."/>
            <person name="Peng D."/>
            <person name="Ji J."/>
            <person name="Jenkins J."/>
            <person name="Williams M."/>
            <person name="Shu S."/>
            <person name="Plott C."/>
            <person name="Barry K."/>
            <person name="Rajasekar S."/>
            <person name="Grimwood J."/>
            <person name="Han X."/>
            <person name="Sun S."/>
            <person name="Hou Z."/>
            <person name="He W."/>
            <person name="Dai G."/>
            <person name="Sun C."/>
            <person name="Schmutz J."/>
            <person name="Leebens-Mack J.H."/>
            <person name="Li F.W."/>
            <person name="Wang L."/>
        </authorList>
    </citation>
    <scope>NUCLEOTIDE SEQUENCE [LARGE SCALE GENOMIC DNA]</scope>
    <source>
        <strain evidence="2">cv. PW_Plant_1</strain>
    </source>
</reference>
<dbReference type="EMBL" id="CM055092">
    <property type="protein sequence ID" value="KAJ7570049.1"/>
    <property type="molecule type" value="Genomic_DNA"/>
</dbReference>
<dbReference type="Proteomes" id="UP001162992">
    <property type="component" value="Chromosome 1"/>
</dbReference>
<name>A0ACC2EUA1_DIPCM</name>
<organism evidence="1 2">
    <name type="scientific">Diphasiastrum complanatum</name>
    <name type="common">Issler's clubmoss</name>
    <name type="synonym">Lycopodium complanatum</name>
    <dbReference type="NCBI Taxonomy" id="34168"/>
    <lineage>
        <taxon>Eukaryota</taxon>
        <taxon>Viridiplantae</taxon>
        <taxon>Streptophyta</taxon>
        <taxon>Embryophyta</taxon>
        <taxon>Tracheophyta</taxon>
        <taxon>Lycopodiopsida</taxon>
        <taxon>Lycopodiales</taxon>
        <taxon>Lycopodiaceae</taxon>
        <taxon>Lycopodioideae</taxon>
        <taxon>Diphasiastrum</taxon>
    </lineage>
</organism>
<accession>A0ACC2EUA1</accession>
<keyword evidence="2" id="KW-1185">Reference proteome</keyword>
<comment type="caution">
    <text evidence="1">The sequence shown here is derived from an EMBL/GenBank/DDBJ whole genome shotgun (WGS) entry which is preliminary data.</text>
</comment>
<sequence length="105" mass="12121">MMKSSKKIMLAFACMKHFIYFCVVAMNLVLHFHFDDQVSSKTFLFELLNGCRTPTSVNGCMYRNKIHLNLQKIQSVHKLHIKRGNFPGFGEGSEKSHCCTTYLLE</sequence>
<protein>
    <submittedName>
        <fullName evidence="1">Uncharacterized protein</fullName>
    </submittedName>
</protein>
<evidence type="ECO:0000313" key="2">
    <source>
        <dbReference type="Proteomes" id="UP001162992"/>
    </source>
</evidence>
<gene>
    <name evidence="1" type="ORF">O6H91_01G105000</name>
</gene>